<feature type="domain" description="C2H2-type" evidence="2">
    <location>
        <begin position="214"/>
        <end position="242"/>
    </location>
</feature>
<dbReference type="AlphaFoldDB" id="A0AA39I371"/>
<dbReference type="Proteomes" id="UP001175271">
    <property type="component" value="Unassembled WGS sequence"/>
</dbReference>
<name>A0AA39I371_9BILA</name>
<dbReference type="SMART" id="SM00355">
    <property type="entry name" value="ZnF_C2H2"/>
    <property type="match status" value="2"/>
</dbReference>
<feature type="region of interest" description="Disordered" evidence="1">
    <location>
        <begin position="99"/>
        <end position="156"/>
    </location>
</feature>
<feature type="domain" description="C2H2-type" evidence="2">
    <location>
        <begin position="248"/>
        <end position="273"/>
    </location>
</feature>
<feature type="compositionally biased region" description="Polar residues" evidence="1">
    <location>
        <begin position="121"/>
        <end position="134"/>
    </location>
</feature>
<organism evidence="3 4">
    <name type="scientific">Steinernema hermaphroditum</name>
    <dbReference type="NCBI Taxonomy" id="289476"/>
    <lineage>
        <taxon>Eukaryota</taxon>
        <taxon>Metazoa</taxon>
        <taxon>Ecdysozoa</taxon>
        <taxon>Nematoda</taxon>
        <taxon>Chromadorea</taxon>
        <taxon>Rhabditida</taxon>
        <taxon>Tylenchina</taxon>
        <taxon>Panagrolaimomorpha</taxon>
        <taxon>Strongyloidoidea</taxon>
        <taxon>Steinernematidae</taxon>
        <taxon>Steinernema</taxon>
    </lineage>
</organism>
<dbReference type="InterPro" id="IPR013087">
    <property type="entry name" value="Znf_C2H2_type"/>
</dbReference>
<reference evidence="3" key="1">
    <citation type="submission" date="2023-06" db="EMBL/GenBank/DDBJ databases">
        <title>Genomic analysis of the entomopathogenic nematode Steinernema hermaphroditum.</title>
        <authorList>
            <person name="Schwarz E.M."/>
            <person name="Heppert J.K."/>
            <person name="Baniya A."/>
            <person name="Schwartz H.T."/>
            <person name="Tan C.-H."/>
            <person name="Antoshechkin I."/>
            <person name="Sternberg P.W."/>
            <person name="Goodrich-Blair H."/>
            <person name="Dillman A.R."/>
        </authorList>
    </citation>
    <scope>NUCLEOTIDE SEQUENCE</scope>
    <source>
        <strain evidence="3">PS9179</strain>
        <tissue evidence="3">Whole animal</tissue>
    </source>
</reference>
<evidence type="ECO:0000313" key="4">
    <source>
        <dbReference type="Proteomes" id="UP001175271"/>
    </source>
</evidence>
<dbReference type="EMBL" id="JAUCMV010000002">
    <property type="protein sequence ID" value="KAK0415647.1"/>
    <property type="molecule type" value="Genomic_DNA"/>
</dbReference>
<feature type="compositionally biased region" description="Acidic residues" evidence="1">
    <location>
        <begin position="99"/>
        <end position="110"/>
    </location>
</feature>
<comment type="caution">
    <text evidence="3">The sequence shown here is derived from an EMBL/GenBank/DDBJ whole genome shotgun (WGS) entry which is preliminary data.</text>
</comment>
<sequence length="333" mass="37488">MQEEASAGDDFFTLDELELLAEAATQGTLYSHRVPTIIQTAATYYRSDLMRQLQKQKEEAMQLNRGISDSLASLCRPRQISTVAEIDDLGKSPEIIVIDDDDVDQDDVEQETPQAGESEASEISQTMDSSSAFSEASKGQKAFQEPTADQACEKPNPAATAAVELQPVANGREHQASQEQQASPEHVVTKPSAAAVVQESREPRTSSRIQFGYWKCQKRGCGHKDIVIAWGKDELKRHIGNHHKSGTCRCCIEGCSRIMNRPSAFREHLMKSHKLTVDELSPEQNRRLMDTEKAYYDKWELDVNRYFPPEAFIRHIWDPRPLPAKVRMRAGEQ</sequence>
<protein>
    <recommendedName>
        <fullName evidence="2">C2H2-type domain-containing protein</fullName>
    </recommendedName>
</protein>
<proteinExistence type="predicted"/>
<keyword evidence="4" id="KW-1185">Reference proteome</keyword>
<evidence type="ECO:0000256" key="1">
    <source>
        <dbReference type="SAM" id="MobiDB-lite"/>
    </source>
</evidence>
<feature type="region of interest" description="Disordered" evidence="1">
    <location>
        <begin position="170"/>
        <end position="202"/>
    </location>
</feature>
<accession>A0AA39I371</accession>
<gene>
    <name evidence="3" type="ORF">QR680_012039</name>
</gene>
<evidence type="ECO:0000259" key="2">
    <source>
        <dbReference type="SMART" id="SM00355"/>
    </source>
</evidence>
<evidence type="ECO:0000313" key="3">
    <source>
        <dbReference type="EMBL" id="KAK0415647.1"/>
    </source>
</evidence>